<feature type="compositionally biased region" description="Basic residues" evidence="1">
    <location>
        <begin position="52"/>
        <end position="63"/>
    </location>
</feature>
<reference evidence="2" key="2">
    <citation type="journal article" date="2020" name="Nat. Commun.">
        <title>Large-scale genome sequencing of mycorrhizal fungi provides insights into the early evolution of symbiotic traits.</title>
        <authorList>
            <person name="Miyauchi S."/>
            <person name="Kiss E."/>
            <person name="Kuo A."/>
            <person name="Drula E."/>
            <person name="Kohler A."/>
            <person name="Sanchez-Garcia M."/>
            <person name="Morin E."/>
            <person name="Andreopoulos B."/>
            <person name="Barry K.W."/>
            <person name="Bonito G."/>
            <person name="Buee M."/>
            <person name="Carver A."/>
            <person name="Chen C."/>
            <person name="Cichocki N."/>
            <person name="Clum A."/>
            <person name="Culley D."/>
            <person name="Crous P.W."/>
            <person name="Fauchery L."/>
            <person name="Girlanda M."/>
            <person name="Hayes R.D."/>
            <person name="Keri Z."/>
            <person name="LaButti K."/>
            <person name="Lipzen A."/>
            <person name="Lombard V."/>
            <person name="Magnuson J."/>
            <person name="Maillard F."/>
            <person name="Murat C."/>
            <person name="Nolan M."/>
            <person name="Ohm R.A."/>
            <person name="Pangilinan J."/>
            <person name="Pereira M.F."/>
            <person name="Perotto S."/>
            <person name="Peter M."/>
            <person name="Pfister S."/>
            <person name="Riley R."/>
            <person name="Sitrit Y."/>
            <person name="Stielow J.B."/>
            <person name="Szollosi G."/>
            <person name="Zifcakova L."/>
            <person name="Stursova M."/>
            <person name="Spatafora J.W."/>
            <person name="Tedersoo L."/>
            <person name="Vaario L.M."/>
            <person name="Yamada A."/>
            <person name="Yan M."/>
            <person name="Wang P."/>
            <person name="Xu J."/>
            <person name="Bruns T."/>
            <person name="Baldrian P."/>
            <person name="Vilgalys R."/>
            <person name="Dunand C."/>
            <person name="Henrissat B."/>
            <person name="Grigoriev I.V."/>
            <person name="Hibbett D."/>
            <person name="Nagy L.G."/>
            <person name="Martin F.M."/>
        </authorList>
    </citation>
    <scope>NUCLEOTIDE SEQUENCE</scope>
    <source>
        <strain evidence="2">Prilba</strain>
    </source>
</reference>
<comment type="caution">
    <text evidence="2">The sequence shown here is derived from an EMBL/GenBank/DDBJ whole genome shotgun (WGS) entry which is preliminary data.</text>
</comment>
<organism evidence="2 3">
    <name type="scientific">Russula ochroleuca</name>
    <dbReference type="NCBI Taxonomy" id="152965"/>
    <lineage>
        <taxon>Eukaryota</taxon>
        <taxon>Fungi</taxon>
        <taxon>Dikarya</taxon>
        <taxon>Basidiomycota</taxon>
        <taxon>Agaricomycotina</taxon>
        <taxon>Agaricomycetes</taxon>
        <taxon>Russulales</taxon>
        <taxon>Russulaceae</taxon>
        <taxon>Russula</taxon>
    </lineage>
</organism>
<name>A0A9P5MS78_9AGAM</name>
<dbReference type="Proteomes" id="UP000759537">
    <property type="component" value="Unassembled WGS sequence"/>
</dbReference>
<evidence type="ECO:0000313" key="2">
    <source>
        <dbReference type="EMBL" id="KAF8476715.1"/>
    </source>
</evidence>
<dbReference type="AlphaFoldDB" id="A0A9P5MS78"/>
<proteinExistence type="predicted"/>
<reference evidence="2" key="1">
    <citation type="submission" date="2019-10" db="EMBL/GenBank/DDBJ databases">
        <authorList>
            <consortium name="DOE Joint Genome Institute"/>
            <person name="Kuo A."/>
            <person name="Miyauchi S."/>
            <person name="Kiss E."/>
            <person name="Drula E."/>
            <person name="Kohler A."/>
            <person name="Sanchez-Garcia M."/>
            <person name="Andreopoulos B."/>
            <person name="Barry K.W."/>
            <person name="Bonito G."/>
            <person name="Buee M."/>
            <person name="Carver A."/>
            <person name="Chen C."/>
            <person name="Cichocki N."/>
            <person name="Clum A."/>
            <person name="Culley D."/>
            <person name="Crous P.W."/>
            <person name="Fauchery L."/>
            <person name="Girlanda M."/>
            <person name="Hayes R."/>
            <person name="Keri Z."/>
            <person name="LaButti K."/>
            <person name="Lipzen A."/>
            <person name="Lombard V."/>
            <person name="Magnuson J."/>
            <person name="Maillard F."/>
            <person name="Morin E."/>
            <person name="Murat C."/>
            <person name="Nolan M."/>
            <person name="Ohm R."/>
            <person name="Pangilinan J."/>
            <person name="Pereira M."/>
            <person name="Perotto S."/>
            <person name="Peter M."/>
            <person name="Riley R."/>
            <person name="Sitrit Y."/>
            <person name="Stielow B."/>
            <person name="Szollosi G."/>
            <person name="Zifcakova L."/>
            <person name="Stursova M."/>
            <person name="Spatafora J.W."/>
            <person name="Tedersoo L."/>
            <person name="Vaario L.-M."/>
            <person name="Yamada A."/>
            <person name="Yan M."/>
            <person name="Wang P."/>
            <person name="Xu J."/>
            <person name="Bruns T."/>
            <person name="Baldrian P."/>
            <person name="Vilgalys R."/>
            <person name="Henrissat B."/>
            <person name="Grigoriev I.V."/>
            <person name="Hibbett D."/>
            <person name="Nagy L.G."/>
            <person name="Martin F.M."/>
        </authorList>
    </citation>
    <scope>NUCLEOTIDE SEQUENCE</scope>
    <source>
        <strain evidence="2">Prilba</strain>
    </source>
</reference>
<dbReference type="EMBL" id="WHVB01000014">
    <property type="protein sequence ID" value="KAF8476715.1"/>
    <property type="molecule type" value="Genomic_DNA"/>
</dbReference>
<gene>
    <name evidence="2" type="ORF">DFH94DRAFT_103829</name>
</gene>
<sequence length="193" mass="21425">MCKKHQDQLLPVHPPFPSFAWVMTTQANPPTPAYAYGYVQNVHGRRTRIHARRAAPPGRHRPCPRPSRPLPSPASTKVEARDGGLMETVDYRYHDDPPSRPYVPWLEGYTLRGCGAQQLPQGQRQQQVQQELLPLDLTLAAPAVATTVSKCGFVGGSDGVRPKKRMTVDVVKFKRLDIALSALRRACGLTVRA</sequence>
<protein>
    <submittedName>
        <fullName evidence="2">Uncharacterized protein</fullName>
    </submittedName>
</protein>
<evidence type="ECO:0000256" key="1">
    <source>
        <dbReference type="SAM" id="MobiDB-lite"/>
    </source>
</evidence>
<dbReference type="OrthoDB" id="3257264at2759"/>
<evidence type="ECO:0000313" key="3">
    <source>
        <dbReference type="Proteomes" id="UP000759537"/>
    </source>
</evidence>
<feature type="region of interest" description="Disordered" evidence="1">
    <location>
        <begin position="52"/>
        <end position="79"/>
    </location>
</feature>
<keyword evidence="3" id="KW-1185">Reference proteome</keyword>
<accession>A0A9P5MS78</accession>